<evidence type="ECO:0000313" key="2">
    <source>
        <dbReference type="EMBL" id="KAH9426384.1"/>
    </source>
</evidence>
<evidence type="ECO:0000313" key="3">
    <source>
        <dbReference type="Proteomes" id="UP000887458"/>
    </source>
</evidence>
<reference evidence="2 3" key="2">
    <citation type="journal article" date="2022" name="Mol. Biol. Evol.">
        <title>Comparative Genomics Reveals Insights into the Divergent Evolution of Astigmatic Mites and Household Pest Adaptations.</title>
        <authorList>
            <person name="Xiong Q."/>
            <person name="Wan A.T."/>
            <person name="Liu X."/>
            <person name="Fung C.S."/>
            <person name="Xiao X."/>
            <person name="Malainual N."/>
            <person name="Hou J."/>
            <person name="Wang L."/>
            <person name="Wang M."/>
            <person name="Yang K.Y."/>
            <person name="Cui Y."/>
            <person name="Leung E.L."/>
            <person name="Nong W."/>
            <person name="Shin S.K."/>
            <person name="Au S.W."/>
            <person name="Jeong K.Y."/>
            <person name="Chew F.T."/>
            <person name="Hui J.H."/>
            <person name="Leung T.F."/>
            <person name="Tungtrongchitr A."/>
            <person name="Zhong N."/>
            <person name="Liu Z."/>
            <person name="Tsui S.K."/>
        </authorList>
    </citation>
    <scope>NUCLEOTIDE SEQUENCE [LARGE SCALE GENOMIC DNA]</scope>
    <source>
        <strain evidence="2">Derp</strain>
    </source>
</reference>
<keyword evidence="1" id="KW-0472">Membrane</keyword>
<keyword evidence="1" id="KW-1133">Transmembrane helix</keyword>
<protein>
    <submittedName>
        <fullName evidence="2">Uncharacterized protein</fullName>
    </submittedName>
</protein>
<keyword evidence="1" id="KW-0812">Transmembrane</keyword>
<organism evidence="2 3">
    <name type="scientific">Dermatophagoides pteronyssinus</name>
    <name type="common">European house dust mite</name>
    <dbReference type="NCBI Taxonomy" id="6956"/>
    <lineage>
        <taxon>Eukaryota</taxon>
        <taxon>Metazoa</taxon>
        <taxon>Ecdysozoa</taxon>
        <taxon>Arthropoda</taxon>
        <taxon>Chelicerata</taxon>
        <taxon>Arachnida</taxon>
        <taxon>Acari</taxon>
        <taxon>Acariformes</taxon>
        <taxon>Sarcoptiformes</taxon>
        <taxon>Astigmata</taxon>
        <taxon>Psoroptidia</taxon>
        <taxon>Analgoidea</taxon>
        <taxon>Pyroglyphidae</taxon>
        <taxon>Dermatophagoidinae</taxon>
        <taxon>Dermatophagoides</taxon>
    </lineage>
</organism>
<evidence type="ECO:0000256" key="1">
    <source>
        <dbReference type="SAM" id="Phobius"/>
    </source>
</evidence>
<proteinExistence type="predicted"/>
<dbReference type="Proteomes" id="UP000887458">
    <property type="component" value="Unassembled WGS sequence"/>
</dbReference>
<feature type="transmembrane region" description="Helical" evidence="1">
    <location>
        <begin position="52"/>
        <end position="69"/>
    </location>
</feature>
<sequence length="164" mass="19861">MESLASIDDYSDYYHDEIFMKELNPELPKEWHQQIWLQMEYVLDVIHNSSRMTTTILSIIIIYYVYTFVTRKFPQFKCIFFYFSKYSLNSFNLQGGLLFRGRFLSLKRLKKRYELLSIPGRYRFAGKEEGAEPIDIEYKADEDELKLIRKIRYKLKFEQDKIGN</sequence>
<reference evidence="2 3" key="1">
    <citation type="journal article" date="2018" name="J. Allergy Clin. Immunol.">
        <title>High-quality assembly of Dermatophagoides pteronyssinus genome and transcriptome reveals a wide range of novel allergens.</title>
        <authorList>
            <person name="Liu X.Y."/>
            <person name="Yang K.Y."/>
            <person name="Wang M.Q."/>
            <person name="Kwok J.S."/>
            <person name="Zeng X."/>
            <person name="Yang Z."/>
            <person name="Xiao X.J."/>
            <person name="Lau C.P."/>
            <person name="Li Y."/>
            <person name="Huang Z.M."/>
            <person name="Ba J.G."/>
            <person name="Yim A.K."/>
            <person name="Ouyang C.Y."/>
            <person name="Ngai S.M."/>
            <person name="Chan T.F."/>
            <person name="Leung E.L."/>
            <person name="Liu L."/>
            <person name="Liu Z.G."/>
            <person name="Tsui S.K."/>
        </authorList>
    </citation>
    <scope>NUCLEOTIDE SEQUENCE [LARGE SCALE GENOMIC DNA]</scope>
    <source>
        <strain evidence="2">Derp</strain>
    </source>
</reference>
<name>A0ABQ8JUT0_DERPT</name>
<keyword evidence="3" id="KW-1185">Reference proteome</keyword>
<comment type="caution">
    <text evidence="2">The sequence shown here is derived from an EMBL/GenBank/DDBJ whole genome shotgun (WGS) entry which is preliminary data.</text>
</comment>
<gene>
    <name evidence="2" type="ORF">DERP_010952</name>
</gene>
<dbReference type="EMBL" id="NJHN03000010">
    <property type="protein sequence ID" value="KAH9426384.1"/>
    <property type="molecule type" value="Genomic_DNA"/>
</dbReference>
<accession>A0ABQ8JUT0</accession>